<evidence type="ECO:0000313" key="6">
    <source>
        <dbReference type="EMBL" id="CAK8685462.1"/>
    </source>
</evidence>
<evidence type="ECO:0000259" key="5">
    <source>
        <dbReference type="PROSITE" id="PS50984"/>
    </source>
</evidence>
<dbReference type="InterPro" id="IPR011760">
    <property type="entry name" value="PsdUridine_synth_TruD_insert"/>
</dbReference>
<evidence type="ECO:0000256" key="3">
    <source>
        <dbReference type="ARBA" id="ARBA00023235"/>
    </source>
</evidence>
<dbReference type="InterPro" id="IPR001656">
    <property type="entry name" value="PsdUridine_synth_TruD"/>
</dbReference>
<dbReference type="Pfam" id="PF01142">
    <property type="entry name" value="TruD"/>
    <property type="match status" value="1"/>
</dbReference>
<dbReference type="Gene3D" id="3.30.2350.20">
    <property type="entry name" value="TruD, catalytic domain"/>
    <property type="match status" value="1"/>
</dbReference>
<dbReference type="EMBL" id="CAWYQH010000100">
    <property type="protein sequence ID" value="CAK8685462.1"/>
    <property type="molecule type" value="Genomic_DNA"/>
</dbReference>
<organism evidence="6 7">
    <name type="scientific">Clavelina lepadiformis</name>
    <name type="common">Light-bulb sea squirt</name>
    <name type="synonym">Ascidia lepadiformis</name>
    <dbReference type="NCBI Taxonomy" id="159417"/>
    <lineage>
        <taxon>Eukaryota</taxon>
        <taxon>Metazoa</taxon>
        <taxon>Chordata</taxon>
        <taxon>Tunicata</taxon>
        <taxon>Ascidiacea</taxon>
        <taxon>Aplousobranchia</taxon>
        <taxon>Clavelinidae</taxon>
        <taxon>Clavelina</taxon>
    </lineage>
</organism>
<dbReference type="Proteomes" id="UP001642483">
    <property type="component" value="Unassembled WGS sequence"/>
</dbReference>
<evidence type="ECO:0000256" key="2">
    <source>
        <dbReference type="ARBA" id="ARBA00022694"/>
    </source>
</evidence>
<comment type="caution">
    <text evidence="6">The sequence shown here is derived from an EMBL/GenBank/DDBJ whole genome shotgun (WGS) entry which is preliminary data.</text>
</comment>
<name>A0ABP0G0U8_CLALP</name>
<comment type="catalytic activity">
    <reaction evidence="4">
        <text>a uridine in tRNA = a pseudouridine in tRNA</text>
        <dbReference type="Rhea" id="RHEA:54572"/>
        <dbReference type="Rhea" id="RHEA-COMP:13339"/>
        <dbReference type="Rhea" id="RHEA-COMP:13934"/>
        <dbReference type="ChEBI" id="CHEBI:65314"/>
        <dbReference type="ChEBI" id="CHEBI:65315"/>
    </reaction>
</comment>
<dbReference type="SUPFAM" id="SSF55120">
    <property type="entry name" value="Pseudouridine synthase"/>
    <property type="match status" value="1"/>
</dbReference>
<dbReference type="PANTHER" id="PTHR13326">
    <property type="entry name" value="TRNA PSEUDOURIDINE SYNTHASE D"/>
    <property type="match status" value="1"/>
</dbReference>
<accession>A0ABP0G0U8</accession>
<reference evidence="6 7" key="1">
    <citation type="submission" date="2024-02" db="EMBL/GenBank/DDBJ databases">
        <authorList>
            <person name="Daric V."/>
            <person name="Darras S."/>
        </authorList>
    </citation>
    <scope>NUCLEOTIDE SEQUENCE [LARGE SCALE GENOMIC DNA]</scope>
</reference>
<feature type="domain" description="TRUD" evidence="5">
    <location>
        <begin position="1"/>
        <end position="125"/>
    </location>
</feature>
<comment type="similarity">
    <text evidence="1">Belongs to the pseudouridine synthase TruD family.</text>
</comment>
<evidence type="ECO:0000313" key="7">
    <source>
        <dbReference type="Proteomes" id="UP001642483"/>
    </source>
</evidence>
<keyword evidence="7" id="KW-1185">Reference proteome</keyword>
<sequence>MVYGKKPVVGDLIMLNAAHIEHPNDVSSSSAKRLKLCEDVTNVKKNDHYDQLQSNLKCLTEEDLASHSISDVILPLPGESITYPCNDVQKWYEEIIAEDGLHMSMLQHTVKEYRLSGAYRKLISHPTAVNWDIVRYDDYKKPLLLSDRDRLEGITELCLPQDGEYRAIRIHFNLPSSSYATVALRELLKSDMSVKNQSLIGDDHKLQSAGDRAD</sequence>
<keyword evidence="2" id="KW-0819">tRNA processing</keyword>
<dbReference type="PROSITE" id="PS50984">
    <property type="entry name" value="TRUD"/>
    <property type="match status" value="1"/>
</dbReference>
<proteinExistence type="inferred from homology"/>
<protein>
    <recommendedName>
        <fullName evidence="5">TRUD domain-containing protein</fullName>
    </recommendedName>
</protein>
<evidence type="ECO:0000256" key="4">
    <source>
        <dbReference type="ARBA" id="ARBA00036943"/>
    </source>
</evidence>
<dbReference type="InterPro" id="IPR020103">
    <property type="entry name" value="PsdUridine_synth_cat_dom_sf"/>
</dbReference>
<evidence type="ECO:0000256" key="1">
    <source>
        <dbReference type="ARBA" id="ARBA00007953"/>
    </source>
</evidence>
<keyword evidence="3" id="KW-0413">Isomerase</keyword>
<gene>
    <name evidence="6" type="ORF">CVLEPA_LOCUS16592</name>
</gene>
<dbReference type="PANTHER" id="PTHR13326:SF31">
    <property type="entry name" value="PSEUDOURIDYLATE SYNTHASE 7 HOMOLOG"/>
    <property type="match status" value="1"/>
</dbReference>
<dbReference type="InterPro" id="IPR042214">
    <property type="entry name" value="TruD_catalytic"/>
</dbReference>